<name>A0A9D2AAY6_9BACT</name>
<organism evidence="3 4">
    <name type="scientific">Candidatus Odoribacter faecigallinarum</name>
    <dbReference type="NCBI Taxonomy" id="2838706"/>
    <lineage>
        <taxon>Bacteria</taxon>
        <taxon>Pseudomonadati</taxon>
        <taxon>Bacteroidota</taxon>
        <taxon>Bacteroidia</taxon>
        <taxon>Bacteroidales</taxon>
        <taxon>Odoribacteraceae</taxon>
        <taxon>Odoribacter</taxon>
    </lineage>
</organism>
<accession>A0A9D2AAY6</accession>
<protein>
    <submittedName>
        <fullName evidence="3">CPBP family intramembrane metalloprotease</fullName>
    </submittedName>
</protein>
<gene>
    <name evidence="3" type="ORF">H9863_02760</name>
</gene>
<feature type="transmembrane region" description="Helical" evidence="1">
    <location>
        <begin position="137"/>
        <end position="157"/>
    </location>
</feature>
<reference evidence="3" key="1">
    <citation type="journal article" date="2021" name="PeerJ">
        <title>Extensive microbial diversity within the chicken gut microbiome revealed by metagenomics and culture.</title>
        <authorList>
            <person name="Gilroy R."/>
            <person name="Ravi A."/>
            <person name="Getino M."/>
            <person name="Pursley I."/>
            <person name="Horton D.L."/>
            <person name="Alikhan N.F."/>
            <person name="Baker D."/>
            <person name="Gharbi K."/>
            <person name="Hall N."/>
            <person name="Watson M."/>
            <person name="Adriaenssens E.M."/>
            <person name="Foster-Nyarko E."/>
            <person name="Jarju S."/>
            <person name="Secka A."/>
            <person name="Antonio M."/>
            <person name="Oren A."/>
            <person name="Chaudhuri R.R."/>
            <person name="La Ragione R."/>
            <person name="Hildebrand F."/>
            <person name="Pallen M.J."/>
        </authorList>
    </citation>
    <scope>NUCLEOTIDE SEQUENCE</scope>
    <source>
        <strain evidence="3">23274</strain>
    </source>
</reference>
<feature type="transmembrane region" description="Helical" evidence="1">
    <location>
        <begin position="201"/>
        <end position="222"/>
    </location>
</feature>
<keyword evidence="3" id="KW-0482">Metalloprotease</keyword>
<keyword evidence="1" id="KW-0472">Membrane</keyword>
<feature type="domain" description="CAAX prenyl protease 2/Lysostaphin resistance protein A-like" evidence="2">
    <location>
        <begin position="143"/>
        <end position="239"/>
    </location>
</feature>
<feature type="transmembrane region" description="Helical" evidence="1">
    <location>
        <begin position="229"/>
        <end position="247"/>
    </location>
</feature>
<keyword evidence="3" id="KW-0378">Hydrolase</keyword>
<dbReference type="InterPro" id="IPR003675">
    <property type="entry name" value="Rce1/LyrA-like_dom"/>
</dbReference>
<evidence type="ECO:0000259" key="2">
    <source>
        <dbReference type="Pfam" id="PF02517"/>
    </source>
</evidence>
<keyword evidence="1" id="KW-0812">Transmembrane</keyword>
<dbReference type="PANTHER" id="PTHR39430">
    <property type="entry name" value="MEMBRANE-ASSOCIATED PROTEASE-RELATED"/>
    <property type="match status" value="1"/>
</dbReference>
<comment type="caution">
    <text evidence="3">The sequence shown here is derived from an EMBL/GenBank/DDBJ whole genome shotgun (WGS) entry which is preliminary data.</text>
</comment>
<keyword evidence="3" id="KW-0645">Protease</keyword>
<sequence length="298" mass="33514">MTFLEKSHTGRNQWYFYILTLLIVFTATQIGTLPLAGYIYFQNPSPTPTMQDIAQATSTNLGLALTLLSFAFGFVALLLCVKYIHKKHLLDIVTGRDRLDWGRIFFGAGIWAILSILTFLLPLLFGESDTLVFQFDASKFFVLLLISLILFPFQTSFEELTFRGYLMQGSYLLFNNKWAALVLTSVIFGLMHSANPEVEAFGAWVALPQYIIMGFLLGYVAIKDNGMELSLGIHVANNILSAITFTSDSSTLQTHALFRDLAPSSSWMDSVVILIAALVFVWICNRKYKFMTKKESIC</sequence>
<feature type="transmembrane region" description="Helical" evidence="1">
    <location>
        <begin position="178"/>
        <end position="195"/>
    </location>
</feature>
<dbReference type="PANTHER" id="PTHR39430:SF1">
    <property type="entry name" value="PROTEASE"/>
    <property type="match status" value="1"/>
</dbReference>
<dbReference type="Pfam" id="PF02517">
    <property type="entry name" value="Rce1-like"/>
    <property type="match status" value="1"/>
</dbReference>
<feature type="transmembrane region" description="Helical" evidence="1">
    <location>
        <begin position="104"/>
        <end position="125"/>
    </location>
</feature>
<evidence type="ECO:0000313" key="4">
    <source>
        <dbReference type="Proteomes" id="UP000824202"/>
    </source>
</evidence>
<keyword evidence="1" id="KW-1133">Transmembrane helix</keyword>
<feature type="transmembrane region" description="Helical" evidence="1">
    <location>
        <begin position="267"/>
        <end position="284"/>
    </location>
</feature>
<feature type="transmembrane region" description="Helical" evidence="1">
    <location>
        <begin position="61"/>
        <end position="84"/>
    </location>
</feature>
<dbReference type="GO" id="GO:0080120">
    <property type="term" value="P:CAAX-box protein maturation"/>
    <property type="evidence" value="ECO:0007669"/>
    <property type="project" value="UniProtKB-ARBA"/>
</dbReference>
<evidence type="ECO:0000256" key="1">
    <source>
        <dbReference type="SAM" id="Phobius"/>
    </source>
</evidence>
<reference evidence="3" key="2">
    <citation type="submission" date="2021-04" db="EMBL/GenBank/DDBJ databases">
        <authorList>
            <person name="Gilroy R."/>
        </authorList>
    </citation>
    <scope>NUCLEOTIDE SEQUENCE</scope>
    <source>
        <strain evidence="3">23274</strain>
    </source>
</reference>
<dbReference type="Proteomes" id="UP000824202">
    <property type="component" value="Unassembled WGS sequence"/>
</dbReference>
<feature type="transmembrane region" description="Helical" evidence="1">
    <location>
        <begin position="14"/>
        <end position="41"/>
    </location>
</feature>
<dbReference type="GO" id="GO:0008237">
    <property type="term" value="F:metallopeptidase activity"/>
    <property type="evidence" value="ECO:0007669"/>
    <property type="project" value="UniProtKB-KW"/>
</dbReference>
<evidence type="ECO:0000313" key="3">
    <source>
        <dbReference type="EMBL" id="HIX03024.1"/>
    </source>
</evidence>
<dbReference type="AlphaFoldDB" id="A0A9D2AAY6"/>
<dbReference type="GO" id="GO:0004175">
    <property type="term" value="F:endopeptidase activity"/>
    <property type="evidence" value="ECO:0007669"/>
    <property type="project" value="UniProtKB-ARBA"/>
</dbReference>
<dbReference type="EMBL" id="DXFT01000056">
    <property type="protein sequence ID" value="HIX03024.1"/>
    <property type="molecule type" value="Genomic_DNA"/>
</dbReference>
<proteinExistence type="predicted"/>